<dbReference type="InterPro" id="IPR050951">
    <property type="entry name" value="Retrovirus_Pol_polyprotein"/>
</dbReference>
<accession>A0A6S7HXV8</accession>
<keyword evidence="5" id="KW-1185">Reference proteome</keyword>
<comment type="caution">
    <text evidence="4">The sequence shown here is derived from an EMBL/GenBank/DDBJ whole genome shotgun (WGS) entry which is preliminary data.</text>
</comment>
<reference evidence="4" key="1">
    <citation type="submission" date="2020-04" db="EMBL/GenBank/DDBJ databases">
        <authorList>
            <person name="Alioto T."/>
            <person name="Alioto T."/>
            <person name="Gomez Garrido J."/>
        </authorList>
    </citation>
    <scope>NUCLEOTIDE SEQUENCE</scope>
    <source>
        <strain evidence="4">A484AB</strain>
    </source>
</reference>
<dbReference type="AlphaFoldDB" id="A0A6S7HXV8"/>
<dbReference type="InterPro" id="IPR041577">
    <property type="entry name" value="RT_RNaseH_2"/>
</dbReference>
<dbReference type="CDD" id="cd01647">
    <property type="entry name" value="RT_LTR"/>
    <property type="match status" value="1"/>
</dbReference>
<name>A0A6S7HXV8_PARCT</name>
<dbReference type="Gene3D" id="3.30.70.270">
    <property type="match status" value="2"/>
</dbReference>
<proteinExistence type="predicted"/>
<dbReference type="PANTHER" id="PTHR37984">
    <property type="entry name" value="PROTEIN CBG26694"/>
    <property type="match status" value="1"/>
</dbReference>
<evidence type="ECO:0000256" key="1">
    <source>
        <dbReference type="SAM" id="MobiDB-lite"/>
    </source>
</evidence>
<sequence>MLLADHQAKAMEGEPGVLKVGRQDPVVKSENNGQSKPSDGDKVCFRCGGSWPHPKRKRSCSAYGLDCKCDTKNHFARVRKNKKKVRTIVESTDSDTDDSYRDLSVKNSKKCCSSQSSDLHHDINGARVFSKLDLANGFHQLELHEDSRGITTFSTHAGPRRFRRLNFGTNSAPEIFHEELRKLLVGIKGVRNIHDDILVTGVDTQDHYRALSWTFRRLREAASLTLKRSDGIRPDPEKAIQSLSAPRNLSQLRSFLGMTNYSAQFICHGQCHSFVDPLRSLTKKDARWVWTEEHQECFEQLKESLKENALLNYYDPRLPTEVVSDASPVGVSAILAQYKSGETVPRVTAYNSRTLTPVERRYGPDHRENLYLKNQLYL</sequence>
<dbReference type="FunFam" id="3.30.70.270:FF:000023">
    <property type="entry name" value="Pol"/>
    <property type="match status" value="1"/>
</dbReference>
<evidence type="ECO:0000259" key="3">
    <source>
        <dbReference type="Pfam" id="PF17919"/>
    </source>
</evidence>
<organism evidence="4 5">
    <name type="scientific">Paramuricea clavata</name>
    <name type="common">Red gorgonian</name>
    <name type="synonym">Violescent sea-whip</name>
    <dbReference type="NCBI Taxonomy" id="317549"/>
    <lineage>
        <taxon>Eukaryota</taxon>
        <taxon>Metazoa</taxon>
        <taxon>Cnidaria</taxon>
        <taxon>Anthozoa</taxon>
        <taxon>Octocorallia</taxon>
        <taxon>Malacalcyonacea</taxon>
        <taxon>Plexauridae</taxon>
        <taxon>Paramuricea</taxon>
    </lineage>
</organism>
<evidence type="ECO:0000313" key="5">
    <source>
        <dbReference type="Proteomes" id="UP001152795"/>
    </source>
</evidence>
<dbReference type="InterPro" id="IPR000477">
    <property type="entry name" value="RT_dom"/>
</dbReference>
<gene>
    <name evidence="4" type="ORF">PACLA_8A055390</name>
</gene>
<dbReference type="Pfam" id="PF00078">
    <property type="entry name" value="RVT_1"/>
    <property type="match status" value="1"/>
</dbReference>
<protein>
    <submittedName>
        <fullName evidence="4">Uncharacterized protein</fullName>
    </submittedName>
</protein>
<dbReference type="InterPro" id="IPR043502">
    <property type="entry name" value="DNA/RNA_pol_sf"/>
</dbReference>
<dbReference type="InterPro" id="IPR043128">
    <property type="entry name" value="Rev_trsase/Diguanyl_cyclase"/>
</dbReference>
<dbReference type="SUPFAM" id="SSF56672">
    <property type="entry name" value="DNA/RNA polymerases"/>
    <property type="match status" value="1"/>
</dbReference>
<evidence type="ECO:0000259" key="2">
    <source>
        <dbReference type="Pfam" id="PF00078"/>
    </source>
</evidence>
<dbReference type="EMBL" id="CACRXK020003526">
    <property type="protein sequence ID" value="CAB3999152.1"/>
    <property type="molecule type" value="Genomic_DNA"/>
</dbReference>
<feature type="domain" description="Reverse transcriptase/retrotransposon-derived protein RNase H-like" evidence="3">
    <location>
        <begin position="290"/>
        <end position="370"/>
    </location>
</feature>
<evidence type="ECO:0000313" key="4">
    <source>
        <dbReference type="EMBL" id="CAB3999152.1"/>
    </source>
</evidence>
<feature type="compositionally biased region" description="Basic and acidic residues" evidence="1">
    <location>
        <begin position="1"/>
        <end position="12"/>
    </location>
</feature>
<feature type="region of interest" description="Disordered" evidence="1">
    <location>
        <begin position="1"/>
        <end position="39"/>
    </location>
</feature>
<feature type="domain" description="Reverse transcriptase" evidence="2">
    <location>
        <begin position="105"/>
        <end position="222"/>
    </location>
</feature>
<dbReference type="Pfam" id="PF17919">
    <property type="entry name" value="RT_RNaseH_2"/>
    <property type="match status" value="1"/>
</dbReference>
<dbReference type="Gene3D" id="3.10.10.10">
    <property type="entry name" value="HIV Type 1 Reverse Transcriptase, subunit A, domain 1"/>
    <property type="match status" value="1"/>
</dbReference>
<dbReference type="PANTHER" id="PTHR37984:SF11">
    <property type="entry name" value="INTEGRASE CATALYTIC DOMAIN-CONTAINING PROTEIN"/>
    <property type="match status" value="1"/>
</dbReference>
<dbReference type="Proteomes" id="UP001152795">
    <property type="component" value="Unassembled WGS sequence"/>
</dbReference>